<evidence type="ECO:0000256" key="7">
    <source>
        <dbReference type="ARBA" id="ARBA00018587"/>
    </source>
</evidence>
<keyword evidence="13 18" id="KW-0460">Magnesium</keyword>
<dbReference type="SUPFAM" id="SSF52009">
    <property type="entry name" value="Phosphohistidine domain"/>
    <property type="match status" value="1"/>
</dbReference>
<evidence type="ECO:0000256" key="1">
    <source>
        <dbReference type="ARBA" id="ARBA00001946"/>
    </source>
</evidence>
<evidence type="ECO:0000256" key="8">
    <source>
        <dbReference type="ARBA" id="ARBA00022679"/>
    </source>
</evidence>
<keyword evidence="9" id="KW-0479">Metal-binding</keyword>
<feature type="domain" description="PEP-utilising enzyme mobile" evidence="20">
    <location>
        <begin position="509"/>
        <end position="580"/>
    </location>
</feature>
<keyword evidence="11 18" id="KW-0418">Kinase</keyword>
<name>H3NM36_9FIRM</name>
<keyword evidence="23" id="KW-1185">Reference proteome</keyword>
<dbReference type="Pfam" id="PF02887">
    <property type="entry name" value="PK_C"/>
    <property type="match status" value="1"/>
</dbReference>
<keyword evidence="15 18" id="KW-0324">Glycolysis</keyword>
<dbReference type="Pfam" id="PF00391">
    <property type="entry name" value="PEP-utilizers"/>
    <property type="match status" value="1"/>
</dbReference>
<evidence type="ECO:0000256" key="12">
    <source>
        <dbReference type="ARBA" id="ARBA00022840"/>
    </source>
</evidence>
<dbReference type="InterPro" id="IPR015793">
    <property type="entry name" value="Pyrv_Knase_brl"/>
</dbReference>
<dbReference type="NCBIfam" id="NF004491">
    <property type="entry name" value="PRK05826.1"/>
    <property type="match status" value="1"/>
</dbReference>
<evidence type="ECO:0000256" key="6">
    <source>
        <dbReference type="ARBA" id="ARBA00012142"/>
    </source>
</evidence>
<dbReference type="FunFam" id="2.40.33.10:FF:000001">
    <property type="entry name" value="Pyruvate kinase"/>
    <property type="match status" value="1"/>
</dbReference>
<dbReference type="Pfam" id="PF00224">
    <property type="entry name" value="PK"/>
    <property type="match status" value="1"/>
</dbReference>
<evidence type="ECO:0000256" key="11">
    <source>
        <dbReference type="ARBA" id="ARBA00022777"/>
    </source>
</evidence>
<dbReference type="GO" id="GO:0004743">
    <property type="term" value="F:pyruvate kinase activity"/>
    <property type="evidence" value="ECO:0007669"/>
    <property type="project" value="UniProtKB-UniRule"/>
</dbReference>
<dbReference type="InterPro" id="IPR036918">
    <property type="entry name" value="Pyrv_Knase_C_sf"/>
</dbReference>
<dbReference type="Gene3D" id="3.20.20.60">
    <property type="entry name" value="Phosphoenolpyruvate-binding domains"/>
    <property type="match status" value="1"/>
</dbReference>
<dbReference type="PANTHER" id="PTHR11817">
    <property type="entry name" value="PYRUVATE KINASE"/>
    <property type="match status" value="1"/>
</dbReference>
<dbReference type="GO" id="GO:0016301">
    <property type="term" value="F:kinase activity"/>
    <property type="evidence" value="ECO:0007669"/>
    <property type="project" value="UniProtKB-KW"/>
</dbReference>
<feature type="domain" description="Pyruvate kinase C-terminal" evidence="21">
    <location>
        <begin position="362"/>
        <end position="475"/>
    </location>
</feature>
<dbReference type="Gene3D" id="3.40.1380.20">
    <property type="entry name" value="Pyruvate kinase, C-terminal domain"/>
    <property type="match status" value="1"/>
</dbReference>
<evidence type="ECO:0000256" key="10">
    <source>
        <dbReference type="ARBA" id="ARBA00022741"/>
    </source>
</evidence>
<organism evidence="22 23">
    <name type="scientific">Helcococcus kunzii ATCC 51366</name>
    <dbReference type="NCBI Taxonomy" id="883114"/>
    <lineage>
        <taxon>Bacteria</taxon>
        <taxon>Bacillati</taxon>
        <taxon>Bacillota</taxon>
        <taxon>Tissierellia</taxon>
        <taxon>Tissierellales</taxon>
        <taxon>Peptoniphilaceae</taxon>
        <taxon>Helcococcus</taxon>
    </lineage>
</organism>
<dbReference type="eggNOG" id="COG0469">
    <property type="taxonomic scope" value="Bacteria"/>
</dbReference>
<dbReference type="EC" id="2.7.1.40" evidence="6 17"/>
<dbReference type="SUPFAM" id="SSF52935">
    <property type="entry name" value="PK C-terminal domain-like"/>
    <property type="match status" value="1"/>
</dbReference>
<dbReference type="FunFam" id="3.20.20.60:FF:000001">
    <property type="entry name" value="Pyruvate kinase"/>
    <property type="match status" value="1"/>
</dbReference>
<feature type="domain" description="Pyruvate kinase barrel" evidence="19">
    <location>
        <begin position="7"/>
        <end position="329"/>
    </location>
</feature>
<keyword evidence="8 18" id="KW-0808">Transferase</keyword>
<evidence type="ECO:0000313" key="23">
    <source>
        <dbReference type="Proteomes" id="UP000004191"/>
    </source>
</evidence>
<dbReference type="InterPro" id="IPR011037">
    <property type="entry name" value="Pyrv_Knase-like_insert_dom_sf"/>
</dbReference>
<evidence type="ECO:0000256" key="14">
    <source>
        <dbReference type="ARBA" id="ARBA00022958"/>
    </source>
</evidence>
<evidence type="ECO:0000256" key="13">
    <source>
        <dbReference type="ARBA" id="ARBA00022842"/>
    </source>
</evidence>
<dbReference type="InterPro" id="IPR040442">
    <property type="entry name" value="Pyrv_kinase-like_dom_sf"/>
</dbReference>
<dbReference type="InterPro" id="IPR008279">
    <property type="entry name" value="PEP-util_enz_mobile_dom"/>
</dbReference>
<evidence type="ECO:0000259" key="21">
    <source>
        <dbReference type="Pfam" id="PF02887"/>
    </source>
</evidence>
<dbReference type="GeneID" id="96998405"/>
<dbReference type="EMBL" id="AGEI01000011">
    <property type="protein sequence ID" value="EHR35706.1"/>
    <property type="molecule type" value="Genomic_DNA"/>
</dbReference>
<comment type="catalytic activity">
    <reaction evidence="18">
        <text>pyruvate + ATP = phosphoenolpyruvate + ADP + H(+)</text>
        <dbReference type="Rhea" id="RHEA:18157"/>
        <dbReference type="ChEBI" id="CHEBI:15361"/>
        <dbReference type="ChEBI" id="CHEBI:15378"/>
        <dbReference type="ChEBI" id="CHEBI:30616"/>
        <dbReference type="ChEBI" id="CHEBI:58702"/>
        <dbReference type="ChEBI" id="CHEBI:456216"/>
        <dbReference type="EC" id="2.7.1.40"/>
    </reaction>
</comment>
<dbReference type="STRING" id="883114.HMPREF9709_00397"/>
<evidence type="ECO:0000259" key="19">
    <source>
        <dbReference type="Pfam" id="PF00224"/>
    </source>
</evidence>
<evidence type="ECO:0000256" key="2">
    <source>
        <dbReference type="ARBA" id="ARBA00001958"/>
    </source>
</evidence>
<evidence type="ECO:0000256" key="4">
    <source>
        <dbReference type="ARBA" id="ARBA00006237"/>
    </source>
</evidence>
<evidence type="ECO:0000256" key="16">
    <source>
        <dbReference type="ARBA" id="ARBA00023317"/>
    </source>
</evidence>
<dbReference type="PROSITE" id="PS00110">
    <property type="entry name" value="PYRUVATE_KINASE"/>
    <property type="match status" value="1"/>
</dbReference>
<sequence>MERNILKRTKIVCTIGPASESPEMLSALMENGMNVCRLNFSHGDHDEHLVRINNIKQVRERLGKHTAIMLDTKGPEIRIGKFKDGMTVNLKSGDKFTLTSRDIIGDETIVSVSYADLPKDLVPGNRILIDDGLVEFVVDEIDGTEIHTTVVNYGELKDRKGLNAPSIKINLPALTEKDISDIKFGVENGIDFIAASFIRKADDVLAIRKVLEECGGESVQIISKIESEEGVENLDSIIEVSDAIMVARGDLGVEVSNERVPLVQKDMIRKCNLLGKPVITATQMLDSMIRNPRPTRAEVNDVANAILDGSDAIMLSGETAAGKYPLQAVETMKRIALHIESSIDYKKAVESRKEWIENDPTNAISNSVSRIAEQLNANSIVAATTSGATARAISKFRPDAPIIATTHNIDVARKLSLVWGVEAINTKKMEHTDELIDNSISEALKAGYIHEGDLIILSAGIPVSTPGSTNMIKVHTVATVLTQGQPIGRGSVVGRACVVENSSELQTKFKDGDIIVARYTDADMVPYIEKSSGLIIEQGGLTSHAAITALHYKLPAIIGANFENVKIENGQLITLDAYTGIVYDGSASVM</sequence>
<protein>
    <recommendedName>
        <fullName evidence="7 17">Pyruvate kinase</fullName>
        <ecNumber evidence="6 17">2.7.1.40</ecNumber>
    </recommendedName>
</protein>
<dbReference type="NCBIfam" id="TIGR01064">
    <property type="entry name" value="pyruv_kin"/>
    <property type="match status" value="1"/>
</dbReference>
<dbReference type="GO" id="GO:0030955">
    <property type="term" value="F:potassium ion binding"/>
    <property type="evidence" value="ECO:0007669"/>
    <property type="project" value="UniProtKB-UniRule"/>
</dbReference>
<dbReference type="InterPro" id="IPR015795">
    <property type="entry name" value="Pyrv_Knase_C"/>
</dbReference>
<evidence type="ECO:0000256" key="18">
    <source>
        <dbReference type="RuleBase" id="RU000504"/>
    </source>
</evidence>
<dbReference type="SUPFAM" id="SSF51621">
    <property type="entry name" value="Phosphoenolpyruvate/pyruvate domain"/>
    <property type="match status" value="1"/>
</dbReference>
<dbReference type="HOGENOM" id="CLU_015439_0_2_9"/>
<dbReference type="OrthoDB" id="9812123at2"/>
<comment type="similarity">
    <text evidence="4">In the C-terminal section; belongs to the PEP-utilizing enzyme family.</text>
</comment>
<comment type="pathway">
    <text evidence="3 18">Carbohydrate degradation; glycolysis; pyruvate from D-glyceraldehyde 3-phosphate: step 5/5.</text>
</comment>
<comment type="cofactor">
    <cofactor evidence="2">
        <name>K(+)</name>
        <dbReference type="ChEBI" id="CHEBI:29103"/>
    </cofactor>
</comment>
<keyword evidence="16 22" id="KW-0670">Pyruvate</keyword>
<evidence type="ECO:0000256" key="9">
    <source>
        <dbReference type="ARBA" id="ARBA00022723"/>
    </source>
</evidence>
<dbReference type="Gene3D" id="3.50.30.10">
    <property type="entry name" value="Phosphohistidine domain"/>
    <property type="match status" value="1"/>
</dbReference>
<dbReference type="GO" id="GO:0000287">
    <property type="term" value="F:magnesium ion binding"/>
    <property type="evidence" value="ECO:0007669"/>
    <property type="project" value="UniProtKB-UniRule"/>
</dbReference>
<comment type="cofactor">
    <cofactor evidence="1">
        <name>Mg(2+)</name>
        <dbReference type="ChEBI" id="CHEBI:18420"/>
    </cofactor>
</comment>
<keyword evidence="14" id="KW-0630">Potassium</keyword>
<proteinExistence type="inferred from homology"/>
<evidence type="ECO:0000256" key="17">
    <source>
        <dbReference type="NCBIfam" id="TIGR01064"/>
    </source>
</evidence>
<dbReference type="InterPro" id="IPR015806">
    <property type="entry name" value="Pyrv_Knase_insert_dom_sf"/>
</dbReference>
<evidence type="ECO:0000259" key="20">
    <source>
        <dbReference type="Pfam" id="PF00391"/>
    </source>
</evidence>
<comment type="caution">
    <text evidence="22">The sequence shown here is derived from an EMBL/GenBank/DDBJ whole genome shotgun (WGS) entry which is preliminary data.</text>
</comment>
<dbReference type="GO" id="GO:0005524">
    <property type="term" value="F:ATP binding"/>
    <property type="evidence" value="ECO:0007669"/>
    <property type="project" value="UniProtKB-KW"/>
</dbReference>
<keyword evidence="10" id="KW-0547">Nucleotide-binding</keyword>
<dbReference type="PATRIC" id="fig|883114.3.peg.391"/>
<dbReference type="Proteomes" id="UP000004191">
    <property type="component" value="Unassembled WGS sequence"/>
</dbReference>
<evidence type="ECO:0000256" key="15">
    <source>
        <dbReference type="ARBA" id="ARBA00023152"/>
    </source>
</evidence>
<dbReference type="PRINTS" id="PR01050">
    <property type="entry name" value="PYRUVTKNASE"/>
</dbReference>
<dbReference type="InterPro" id="IPR001697">
    <property type="entry name" value="Pyr_Knase"/>
</dbReference>
<dbReference type="SUPFAM" id="SSF50800">
    <property type="entry name" value="PK beta-barrel domain-like"/>
    <property type="match status" value="1"/>
</dbReference>
<accession>H3NM36</accession>
<dbReference type="RefSeq" id="WP_005397458.1">
    <property type="nucleotide sequence ID" value="NZ_JH601088.1"/>
</dbReference>
<comment type="similarity">
    <text evidence="5 18">Belongs to the pyruvate kinase family.</text>
</comment>
<keyword evidence="12" id="KW-0067">ATP-binding</keyword>
<dbReference type="NCBIfam" id="NF004978">
    <property type="entry name" value="PRK06354.1"/>
    <property type="match status" value="1"/>
</dbReference>
<reference evidence="22 23" key="1">
    <citation type="submission" date="2012-01" db="EMBL/GenBank/DDBJ databases">
        <title>The Genome Sequence of Helcococcus kunzii ATCC 51366.</title>
        <authorList>
            <consortium name="The Broad Institute Genome Sequencing Platform"/>
            <person name="Earl A."/>
            <person name="Ward D."/>
            <person name="Feldgarden M."/>
            <person name="Gevers D."/>
            <person name="Huys G."/>
            <person name="Young S.K."/>
            <person name="Zeng Q."/>
            <person name="Gargeya S."/>
            <person name="Fitzgerald M."/>
            <person name="Haas B."/>
            <person name="Abouelleil A."/>
            <person name="Alvarado L."/>
            <person name="Arachchi H.M."/>
            <person name="Berlin A."/>
            <person name="Chapman S.B."/>
            <person name="Gearin G."/>
            <person name="Goldberg J."/>
            <person name="Griggs A."/>
            <person name="Gujja S."/>
            <person name="Hansen M."/>
            <person name="Heiman D."/>
            <person name="Howarth C."/>
            <person name="Larimer J."/>
            <person name="Lui A."/>
            <person name="MacDonald P.J.P."/>
            <person name="McCowen C."/>
            <person name="Montmayeur A."/>
            <person name="Murphy C."/>
            <person name="Neiman D."/>
            <person name="Pearson M."/>
            <person name="Priest M."/>
            <person name="Roberts A."/>
            <person name="Saif S."/>
            <person name="Shea T."/>
            <person name="Sisk P."/>
            <person name="Stolte C."/>
            <person name="Sykes S."/>
            <person name="Wortman J."/>
            <person name="Nusbaum C."/>
            <person name="Birren B."/>
        </authorList>
    </citation>
    <scope>NUCLEOTIDE SEQUENCE [LARGE SCALE GENOMIC DNA]</scope>
    <source>
        <strain evidence="22 23">ATCC 51366</strain>
    </source>
</reference>
<dbReference type="Gene3D" id="2.40.33.10">
    <property type="entry name" value="PK beta-barrel domain-like"/>
    <property type="match status" value="1"/>
</dbReference>
<dbReference type="GO" id="GO:0006950">
    <property type="term" value="P:response to stress"/>
    <property type="evidence" value="ECO:0007669"/>
    <property type="project" value="UniProtKB-ARBA"/>
</dbReference>
<dbReference type="AlphaFoldDB" id="H3NM36"/>
<evidence type="ECO:0000256" key="3">
    <source>
        <dbReference type="ARBA" id="ARBA00004997"/>
    </source>
</evidence>
<gene>
    <name evidence="22" type="ORF">HMPREF9709_00397</name>
</gene>
<dbReference type="UniPathway" id="UPA00109">
    <property type="reaction ID" value="UER00188"/>
</dbReference>
<evidence type="ECO:0000256" key="5">
    <source>
        <dbReference type="ARBA" id="ARBA00008663"/>
    </source>
</evidence>
<dbReference type="InterPro" id="IPR036637">
    <property type="entry name" value="Phosphohistidine_dom_sf"/>
</dbReference>
<evidence type="ECO:0000313" key="22">
    <source>
        <dbReference type="EMBL" id="EHR35706.1"/>
    </source>
</evidence>
<dbReference type="InterPro" id="IPR018209">
    <property type="entry name" value="Pyrv_Knase_AS"/>
</dbReference>
<dbReference type="InterPro" id="IPR015813">
    <property type="entry name" value="Pyrv/PenolPyrv_kinase-like_dom"/>
</dbReference>